<evidence type="ECO:0000259" key="3">
    <source>
        <dbReference type="Pfam" id="PF00501"/>
    </source>
</evidence>
<gene>
    <name evidence="4" type="ORF">PSAKL28_22560</name>
</gene>
<dbReference type="Pfam" id="PF00501">
    <property type="entry name" value="AMP-binding"/>
    <property type="match status" value="1"/>
</dbReference>
<dbReference type="KEGG" id="palk:PSAKL28_22560"/>
<dbReference type="InterPro" id="IPR042099">
    <property type="entry name" value="ANL_N_sf"/>
</dbReference>
<accession>A0A077F7F5</accession>
<sequence length="565" mass="61776">MYNNNNQTTLLHRFLHWESSTPDTIYLTQPLADGSVQDYSWREVGDQARRMAAHLRSLDLPAKSSIGLFAKNTAHWIIADLAIWMAGHVSVPLYTTANADTVRYVLEHAEVRLLFVGRLEGEAAGWNAVCASIPDSLPLIDLPMSSCGKGTSWQHIIATTEPLQSVHLPGPEELATIIYTSGSTGDPKGVMHSFAAMYAAPAVTGCMYANGQGTSSSDRLLSYLPLAHTAERAVVEAVSLFSGCQVFFSLGLETFSEDLRRARPTIFLSMPRLWTKFYQGINERIDPATQAAVFANPVEGKLMKAQILSALGLDQVHTGLSGSAPLPVKVMEWYRQLGLELLEGYGMSENFGTSHFSLPGQVRVGYVGAVIPGVECRIGADNEILVKSPAQMLGYYKLPELTTQSYTEDGLFRTGDRGELDEQGRLRITGRVKELFKTAKGKYVAPVPIEAKLGNHPRVEASCVTGVGLAQPLALLNVSAETRAALATAEGRDKVATELEVFLAEVNARFEAHEQLACLVVVNEPWSIANALLTPTLKIRRSQIEERYHNQIEGWGGSRCKVVFE</sequence>
<dbReference type="PANTHER" id="PTHR43272">
    <property type="entry name" value="LONG-CHAIN-FATTY-ACID--COA LIGASE"/>
    <property type="match status" value="1"/>
</dbReference>
<dbReference type="Proteomes" id="UP000028931">
    <property type="component" value="Chromosome"/>
</dbReference>
<dbReference type="OrthoDB" id="9803968at2"/>
<feature type="domain" description="AMP-dependent synthetase/ligase" evidence="3">
    <location>
        <begin position="19"/>
        <end position="396"/>
    </location>
</feature>
<dbReference type="HOGENOM" id="CLU_000022_45_5_6"/>
<reference evidence="4 5" key="1">
    <citation type="submission" date="2014-07" db="EMBL/GenBank/DDBJ databases">
        <authorList>
            <person name="Lee K."/>
            <person name="Lim J.Y."/>
            <person name="Hwang I."/>
        </authorList>
    </citation>
    <scope>NUCLEOTIDE SEQUENCE [LARGE SCALE GENOMIC DNA]</scope>
    <source>
        <strain evidence="4 5">KL28</strain>
    </source>
</reference>
<dbReference type="PROSITE" id="PS00455">
    <property type="entry name" value="AMP_BINDING"/>
    <property type="match status" value="1"/>
</dbReference>
<keyword evidence="1" id="KW-0547">Nucleotide-binding</keyword>
<dbReference type="RefSeq" id="WP_038610292.1">
    <property type="nucleotide sequence ID" value="NZ_CP009048.1"/>
</dbReference>
<evidence type="ECO:0000313" key="5">
    <source>
        <dbReference type="Proteomes" id="UP000028931"/>
    </source>
</evidence>
<dbReference type="eggNOG" id="COG1022">
    <property type="taxonomic scope" value="Bacteria"/>
</dbReference>
<dbReference type="SUPFAM" id="SSF56801">
    <property type="entry name" value="Acetyl-CoA synthetase-like"/>
    <property type="match status" value="1"/>
</dbReference>
<organism evidence="4 5">
    <name type="scientific">Pseudomonas alkylphenolica</name>
    <dbReference type="NCBI Taxonomy" id="237609"/>
    <lineage>
        <taxon>Bacteria</taxon>
        <taxon>Pseudomonadati</taxon>
        <taxon>Pseudomonadota</taxon>
        <taxon>Gammaproteobacteria</taxon>
        <taxon>Pseudomonadales</taxon>
        <taxon>Pseudomonadaceae</taxon>
        <taxon>Pseudomonas</taxon>
    </lineage>
</organism>
<protein>
    <submittedName>
        <fullName evidence="4">AMP-forming long-chain acyl-CoA synthetase</fullName>
    </submittedName>
</protein>
<evidence type="ECO:0000256" key="2">
    <source>
        <dbReference type="ARBA" id="ARBA00022840"/>
    </source>
</evidence>
<evidence type="ECO:0000256" key="1">
    <source>
        <dbReference type="ARBA" id="ARBA00022741"/>
    </source>
</evidence>
<dbReference type="InterPro" id="IPR020845">
    <property type="entry name" value="AMP-binding_CS"/>
</dbReference>
<dbReference type="AlphaFoldDB" id="A0A077F7F5"/>
<dbReference type="InterPro" id="IPR000873">
    <property type="entry name" value="AMP-dep_synth/lig_dom"/>
</dbReference>
<dbReference type="PANTHER" id="PTHR43272:SF33">
    <property type="entry name" value="AMP-BINDING DOMAIN-CONTAINING PROTEIN-RELATED"/>
    <property type="match status" value="1"/>
</dbReference>
<dbReference type="GO" id="GO:0004467">
    <property type="term" value="F:long-chain fatty acid-CoA ligase activity"/>
    <property type="evidence" value="ECO:0007669"/>
    <property type="project" value="TreeGrafter"/>
</dbReference>
<keyword evidence="2" id="KW-0067">ATP-binding</keyword>
<name>A0A077F7F5_9PSED</name>
<dbReference type="Gene3D" id="3.40.50.12780">
    <property type="entry name" value="N-terminal domain of ligase-like"/>
    <property type="match status" value="1"/>
</dbReference>
<proteinExistence type="predicted"/>
<evidence type="ECO:0000313" key="4">
    <source>
        <dbReference type="EMBL" id="AIL61472.1"/>
    </source>
</evidence>
<dbReference type="EMBL" id="CP009048">
    <property type="protein sequence ID" value="AIL61472.1"/>
    <property type="molecule type" value="Genomic_DNA"/>
</dbReference>
<dbReference type="Pfam" id="PF23562">
    <property type="entry name" value="AMP-binding_C_3"/>
    <property type="match status" value="1"/>
</dbReference>
<dbReference type="GO" id="GO:0016020">
    <property type="term" value="C:membrane"/>
    <property type="evidence" value="ECO:0007669"/>
    <property type="project" value="TreeGrafter"/>
</dbReference>
<dbReference type="GO" id="GO:0005524">
    <property type="term" value="F:ATP binding"/>
    <property type="evidence" value="ECO:0007669"/>
    <property type="project" value="UniProtKB-KW"/>
</dbReference>